<evidence type="ECO:0000256" key="5">
    <source>
        <dbReference type="ARBA" id="ARBA00022801"/>
    </source>
</evidence>
<dbReference type="FunFam" id="3.40.190.80:FF:000003">
    <property type="entry name" value="PAP-specific phosphatase HAL2-like"/>
    <property type="match status" value="1"/>
</dbReference>
<dbReference type="GO" id="GO:0008441">
    <property type="term" value="F:3'(2'),5'-bisphosphate nucleotidase activity"/>
    <property type="evidence" value="ECO:0007669"/>
    <property type="project" value="UniProtKB-EC"/>
</dbReference>
<dbReference type="Gene3D" id="3.30.540.10">
    <property type="entry name" value="Fructose-1,6-Bisphosphatase, subunit A, domain 1"/>
    <property type="match status" value="1"/>
</dbReference>
<organism evidence="11 12">
    <name type="scientific">Thermocoleostomius sinensis A174</name>
    <dbReference type="NCBI Taxonomy" id="2016057"/>
    <lineage>
        <taxon>Bacteria</taxon>
        <taxon>Bacillati</taxon>
        <taxon>Cyanobacteriota</taxon>
        <taxon>Cyanophyceae</taxon>
        <taxon>Oculatellales</taxon>
        <taxon>Oculatellaceae</taxon>
        <taxon>Thermocoleostomius</taxon>
    </lineage>
</organism>
<dbReference type="PROSITE" id="PS00630">
    <property type="entry name" value="IMP_2"/>
    <property type="match status" value="1"/>
</dbReference>
<feature type="binding site" evidence="10">
    <location>
        <position position="123"/>
    </location>
    <ligand>
        <name>Mg(2+)</name>
        <dbReference type="ChEBI" id="CHEBI:18420"/>
        <label>1</label>
        <note>catalytic</note>
    </ligand>
</feature>
<dbReference type="PANTHER" id="PTHR43200:SF6">
    <property type="entry name" value="3'(2'),5'-BISPHOSPHATE NUCLEOTIDASE"/>
    <property type="match status" value="1"/>
</dbReference>
<feature type="binding site" evidence="10">
    <location>
        <position position="124"/>
    </location>
    <ligand>
        <name>Mg(2+)</name>
        <dbReference type="ChEBI" id="CHEBI:18420"/>
        <label>1</label>
        <note>catalytic</note>
    </ligand>
</feature>
<evidence type="ECO:0000256" key="9">
    <source>
        <dbReference type="ARBA" id="ARBA00044484"/>
    </source>
</evidence>
<dbReference type="InterPro" id="IPR051090">
    <property type="entry name" value="Inositol_monoP_superfamily"/>
</dbReference>
<comment type="catalytic activity">
    <reaction evidence="1">
        <text>a myo-inositol phosphate + H2O = myo-inositol + phosphate</text>
        <dbReference type="Rhea" id="RHEA:24056"/>
        <dbReference type="ChEBI" id="CHEBI:15377"/>
        <dbReference type="ChEBI" id="CHEBI:17268"/>
        <dbReference type="ChEBI" id="CHEBI:43474"/>
        <dbReference type="ChEBI" id="CHEBI:84139"/>
        <dbReference type="EC" id="3.1.3.25"/>
    </reaction>
</comment>
<comment type="catalytic activity">
    <reaction evidence="8">
        <text>adenosine 3',5'-bisphosphate + H2O = AMP + phosphate</text>
        <dbReference type="Rhea" id="RHEA:10040"/>
        <dbReference type="ChEBI" id="CHEBI:15377"/>
        <dbReference type="ChEBI" id="CHEBI:43474"/>
        <dbReference type="ChEBI" id="CHEBI:58343"/>
        <dbReference type="ChEBI" id="CHEBI:456215"/>
        <dbReference type="EC" id="3.1.3.7"/>
    </reaction>
    <physiologicalReaction direction="left-to-right" evidence="8">
        <dbReference type="Rhea" id="RHEA:10041"/>
    </physiologicalReaction>
</comment>
<keyword evidence="6 10" id="KW-0460">Magnesium</keyword>
<dbReference type="InterPro" id="IPR020583">
    <property type="entry name" value="Inositol_monoP_metal-BS"/>
</dbReference>
<evidence type="ECO:0000256" key="4">
    <source>
        <dbReference type="ARBA" id="ARBA00022723"/>
    </source>
</evidence>
<sequence length="332" mass="35423">MSYESEKQVAIQAALAAARLCQRVHQEIVPQAIEKNDRSPVTVADFGSQAVICHTIAAAFPNDPIVGEEDAAVLRQPDMATCLQQVTHYVQSEIPDATPEAVVSWIDRGNGGIGSRYWTLDPIDGTKGFLRQDQYAVAIALIENSDVKVGVLACPALPIDLSQPTQDHGVLFVAVRGQGAAMMPLQGGEPKPIHVSTAEQADRLRFVESVESGHGNHDLQDAVAKAVGIQASSIRMDSQAKYGAVAQGEAALYLRLPSPKSPNYREKIWDHAAGVLIVEEAGGKVTDMHGAPLKFSLGSTLEANQGVVVSNGSIHEGVLQVLREQLTTSIGR</sequence>
<evidence type="ECO:0000313" key="12">
    <source>
        <dbReference type="Proteomes" id="UP001163152"/>
    </source>
</evidence>
<dbReference type="InterPro" id="IPR006239">
    <property type="entry name" value="DPNP"/>
</dbReference>
<comment type="similarity">
    <text evidence="3">Belongs to the inositol monophosphatase superfamily.</text>
</comment>
<dbReference type="GO" id="GO:0000103">
    <property type="term" value="P:sulfate assimilation"/>
    <property type="evidence" value="ECO:0007669"/>
    <property type="project" value="TreeGrafter"/>
</dbReference>
<feature type="binding site" evidence="10">
    <location>
        <position position="121"/>
    </location>
    <ligand>
        <name>Mg(2+)</name>
        <dbReference type="ChEBI" id="CHEBI:18420"/>
        <label>1</label>
        <note>catalytic</note>
    </ligand>
</feature>
<feature type="binding site" evidence="10">
    <location>
        <position position="270"/>
    </location>
    <ligand>
        <name>Mg(2+)</name>
        <dbReference type="ChEBI" id="CHEBI:18420"/>
        <label>1</label>
        <note>catalytic</note>
    </ligand>
</feature>
<dbReference type="Pfam" id="PF00459">
    <property type="entry name" value="Inositol_P"/>
    <property type="match status" value="1"/>
</dbReference>
<dbReference type="GO" id="GO:0052834">
    <property type="term" value="F:inositol monophosphate phosphatase activity"/>
    <property type="evidence" value="ECO:0007669"/>
    <property type="project" value="UniProtKB-EC"/>
</dbReference>
<dbReference type="AlphaFoldDB" id="A0A9E9CAC4"/>
<dbReference type="RefSeq" id="WP_268613055.1">
    <property type="nucleotide sequence ID" value="NZ_CP113797.1"/>
</dbReference>
<evidence type="ECO:0000256" key="1">
    <source>
        <dbReference type="ARBA" id="ARBA00001033"/>
    </source>
</evidence>
<dbReference type="NCBIfam" id="TIGR01330">
    <property type="entry name" value="bisphos_HAL2"/>
    <property type="match status" value="1"/>
</dbReference>
<evidence type="ECO:0000256" key="3">
    <source>
        <dbReference type="ARBA" id="ARBA00009759"/>
    </source>
</evidence>
<proteinExistence type="inferred from homology"/>
<keyword evidence="5 11" id="KW-0378">Hydrolase</keyword>
<keyword evidence="12" id="KW-1185">Reference proteome</keyword>
<evidence type="ECO:0000256" key="7">
    <source>
        <dbReference type="ARBA" id="ARBA00044466"/>
    </source>
</evidence>
<evidence type="ECO:0000313" key="11">
    <source>
        <dbReference type="EMBL" id="WAL62718.1"/>
    </source>
</evidence>
<evidence type="ECO:0000256" key="8">
    <source>
        <dbReference type="ARBA" id="ARBA00044479"/>
    </source>
</evidence>
<dbReference type="SUPFAM" id="SSF56655">
    <property type="entry name" value="Carbohydrate phosphatase"/>
    <property type="match status" value="1"/>
</dbReference>
<feature type="binding site" evidence="10">
    <location>
        <position position="68"/>
    </location>
    <ligand>
        <name>Mg(2+)</name>
        <dbReference type="ChEBI" id="CHEBI:18420"/>
        <label>1</label>
        <note>catalytic</note>
    </ligand>
</feature>
<dbReference type="EC" id="3.1.3.7" evidence="11"/>
<gene>
    <name evidence="11" type="ORF">OXH18_12210</name>
</gene>
<evidence type="ECO:0000256" key="10">
    <source>
        <dbReference type="PIRSR" id="PIRSR600760-2"/>
    </source>
</evidence>
<dbReference type="PROSITE" id="PS00629">
    <property type="entry name" value="IMP_1"/>
    <property type="match status" value="1"/>
</dbReference>
<dbReference type="PRINTS" id="PR00377">
    <property type="entry name" value="IMPHPHTASES"/>
</dbReference>
<dbReference type="KEGG" id="tsin:OXH18_12210"/>
<dbReference type="Gene3D" id="3.40.190.80">
    <property type="match status" value="1"/>
</dbReference>
<dbReference type="Proteomes" id="UP001163152">
    <property type="component" value="Chromosome"/>
</dbReference>
<reference evidence="11" key="1">
    <citation type="submission" date="2022-12" db="EMBL/GenBank/DDBJ databases">
        <title>Polyphasic identification of a Novel Hot-Spring Cyanobacterium Ocullathermofonsia sinensis gen nov. sp. nov. and Genomic Insights on its Adaptations to the Thermal Habitat.</title>
        <authorList>
            <person name="Daroch M."/>
            <person name="Tang J."/>
            <person name="Jiang Y."/>
        </authorList>
    </citation>
    <scope>NUCLEOTIDE SEQUENCE</scope>
    <source>
        <strain evidence="11">PKUAC-SCTA174</strain>
    </source>
</reference>
<accession>A0A9E9CAC4</accession>
<evidence type="ECO:0000256" key="2">
    <source>
        <dbReference type="ARBA" id="ARBA00001946"/>
    </source>
</evidence>
<dbReference type="CDD" id="cd01517">
    <property type="entry name" value="PAP_phosphatase"/>
    <property type="match status" value="1"/>
</dbReference>
<keyword evidence="4 10" id="KW-0479">Metal-binding</keyword>
<comment type="catalytic activity">
    <reaction evidence="9">
        <text>3'-phosphoadenylyl sulfate + H2O = adenosine 5'-phosphosulfate + phosphate</text>
        <dbReference type="Rhea" id="RHEA:77639"/>
        <dbReference type="ChEBI" id="CHEBI:15377"/>
        <dbReference type="ChEBI" id="CHEBI:43474"/>
        <dbReference type="ChEBI" id="CHEBI:58243"/>
        <dbReference type="ChEBI" id="CHEBI:58339"/>
        <dbReference type="EC" id="3.1.3.7"/>
    </reaction>
    <physiologicalReaction direction="left-to-right" evidence="9">
        <dbReference type="Rhea" id="RHEA:77640"/>
    </physiologicalReaction>
</comment>
<protein>
    <submittedName>
        <fullName evidence="11">3'(2'),5'-bisphosphate nucleotidase</fullName>
        <ecNumber evidence="11">3.1.3.7</ecNumber>
    </submittedName>
</protein>
<dbReference type="InterPro" id="IPR020550">
    <property type="entry name" value="Inositol_monophosphatase_CS"/>
</dbReference>
<dbReference type="GO" id="GO:0046854">
    <property type="term" value="P:phosphatidylinositol phosphate biosynthetic process"/>
    <property type="evidence" value="ECO:0007669"/>
    <property type="project" value="InterPro"/>
</dbReference>
<dbReference type="EMBL" id="CP113797">
    <property type="protein sequence ID" value="WAL62718.1"/>
    <property type="molecule type" value="Genomic_DNA"/>
</dbReference>
<dbReference type="GO" id="GO:0046872">
    <property type="term" value="F:metal ion binding"/>
    <property type="evidence" value="ECO:0007669"/>
    <property type="project" value="UniProtKB-KW"/>
</dbReference>
<dbReference type="PANTHER" id="PTHR43200">
    <property type="entry name" value="PHOSPHATASE"/>
    <property type="match status" value="1"/>
</dbReference>
<comment type="cofactor">
    <cofactor evidence="2 10">
        <name>Mg(2+)</name>
        <dbReference type="ChEBI" id="CHEBI:18420"/>
    </cofactor>
</comment>
<evidence type="ECO:0000256" key="6">
    <source>
        <dbReference type="ARBA" id="ARBA00022842"/>
    </source>
</evidence>
<comment type="catalytic activity">
    <reaction evidence="7">
        <text>adenosine 2',5'-bisphosphate + H2O = AMP + phosphate</text>
        <dbReference type="Rhea" id="RHEA:77643"/>
        <dbReference type="ChEBI" id="CHEBI:15377"/>
        <dbReference type="ChEBI" id="CHEBI:43474"/>
        <dbReference type="ChEBI" id="CHEBI:194156"/>
        <dbReference type="ChEBI" id="CHEBI:456215"/>
        <dbReference type="EC" id="3.1.3.7"/>
    </reaction>
    <physiologicalReaction direction="left-to-right" evidence="7">
        <dbReference type="Rhea" id="RHEA:77644"/>
    </physiologicalReaction>
</comment>
<dbReference type="InterPro" id="IPR000760">
    <property type="entry name" value="Inositol_monophosphatase-like"/>
</dbReference>
<name>A0A9E9CAC4_9CYAN</name>